<keyword evidence="1" id="KW-0143">Chaperone</keyword>
<keyword evidence="3" id="KW-1185">Reference proteome</keyword>
<proteinExistence type="predicted"/>
<dbReference type="Gene3D" id="1.10.3480.10">
    <property type="entry name" value="TorD-like"/>
    <property type="match status" value="1"/>
</dbReference>
<evidence type="ECO:0000313" key="2">
    <source>
        <dbReference type="EMBL" id="SDL32971.1"/>
    </source>
</evidence>
<dbReference type="STRING" id="686624.SAMN04488242_1058"/>
<dbReference type="Proteomes" id="UP000199475">
    <property type="component" value="Unassembled WGS sequence"/>
</dbReference>
<sequence length="217" mass="24354">MNENYADAFAAVWTTLASVLRTEAPTEETIAALRDPDLLAQWPLTDPELGEVGAGALAGVKELGSSEESWQEIADDQFRLIRGPGEPIAVPWESVYRSLEGLLFEEQTMQVREFYKRFNLQAPRLNVEPDDHISLELDFCVQLLARGLEAAADGQPEVARRHFDAHDEFCREHLLQWAPTFFQRLSAGATTAFYRGIGLLGQDALQRLRTLVEPDAR</sequence>
<dbReference type="RefSeq" id="WP_176761676.1">
    <property type="nucleotide sequence ID" value="NZ_FNGP01000002.1"/>
</dbReference>
<dbReference type="InterPro" id="IPR050289">
    <property type="entry name" value="TorD/DmsD_chaperones"/>
</dbReference>
<dbReference type="Pfam" id="PF02613">
    <property type="entry name" value="Nitrate_red_del"/>
    <property type="match status" value="1"/>
</dbReference>
<dbReference type="SUPFAM" id="SSF89155">
    <property type="entry name" value="TorD-like"/>
    <property type="match status" value="1"/>
</dbReference>
<dbReference type="EMBL" id="FNGP01000002">
    <property type="protein sequence ID" value="SDL32971.1"/>
    <property type="molecule type" value="Genomic_DNA"/>
</dbReference>
<organism evidence="2 3">
    <name type="scientific">Tessaracoccus oleiagri</name>
    <dbReference type="NCBI Taxonomy" id="686624"/>
    <lineage>
        <taxon>Bacteria</taxon>
        <taxon>Bacillati</taxon>
        <taxon>Actinomycetota</taxon>
        <taxon>Actinomycetes</taxon>
        <taxon>Propionibacteriales</taxon>
        <taxon>Propionibacteriaceae</taxon>
        <taxon>Tessaracoccus</taxon>
    </lineage>
</organism>
<name>A0A1G9J6J2_9ACTN</name>
<evidence type="ECO:0000256" key="1">
    <source>
        <dbReference type="ARBA" id="ARBA00023186"/>
    </source>
</evidence>
<dbReference type="InterPro" id="IPR020945">
    <property type="entry name" value="DMSO/NO3_reduct_chaperone"/>
</dbReference>
<dbReference type="InterPro" id="IPR036411">
    <property type="entry name" value="TorD-like_sf"/>
</dbReference>
<gene>
    <name evidence="2" type="ORF">SAMN04488242_1058</name>
</gene>
<dbReference type="AlphaFoldDB" id="A0A1G9J6J2"/>
<accession>A0A1G9J6J2</accession>
<dbReference type="PANTHER" id="PTHR34227">
    <property type="entry name" value="CHAPERONE PROTEIN YCDY"/>
    <property type="match status" value="1"/>
</dbReference>
<evidence type="ECO:0000313" key="3">
    <source>
        <dbReference type="Proteomes" id="UP000199475"/>
    </source>
</evidence>
<protein>
    <submittedName>
        <fullName evidence="2">Chaperone TorD involved in molybdoenzyme TorA maturation</fullName>
    </submittedName>
</protein>
<dbReference type="PANTHER" id="PTHR34227:SF13">
    <property type="entry name" value="TAT PROOFREADING CHAPERONE DMSD-RELATED"/>
    <property type="match status" value="1"/>
</dbReference>
<reference evidence="2 3" key="1">
    <citation type="submission" date="2016-10" db="EMBL/GenBank/DDBJ databases">
        <authorList>
            <person name="de Groot N.N."/>
        </authorList>
    </citation>
    <scope>NUCLEOTIDE SEQUENCE [LARGE SCALE GENOMIC DNA]</scope>
    <source>
        <strain evidence="2 3">CGMCC 1.9159</strain>
    </source>
</reference>